<dbReference type="Proteomes" id="UP000018542">
    <property type="component" value="Chromosome"/>
</dbReference>
<sequence>MPLHDRYPILIVGGGGAFGARLAELLARAPGIDLVLAGRRLAPLDMHAAALFATTGRPVRAVALDARGATADDIARLGVRTVINASGPFQTGSYDLAKAAIGAGCHYIDLADARAFVTGFSELDAAARAAGVLAVSGASSVPGLSSAVVAHYAGTFASVDEIDIAISPGNAFDPGVATVSSVLGGVGQPIHVLDGGAWKTVYGWQGLRRGSFGRAGRRWLGYVDVPDLELLPEQIHTARTVRFQAGLEVSFFHLGLWAASWLVRSGVVRSLAPLAPGLLAVKRRLSRLGTDRGGMVVALRGIGHDGAPKELTWLLEALNGHGPYVPALTSAALARRLASGAETRTGAFACQAIVPLAAILAEGKHLDILSAAQEKALPSRFT</sequence>
<dbReference type="PATRIC" id="fig|1029756.8.peg.145"/>
<dbReference type="Pfam" id="PF03435">
    <property type="entry name" value="Sacchrp_dh_NADP"/>
    <property type="match status" value="1"/>
</dbReference>
<organism evidence="2 3">
    <name type="scientific">Hyphomicrobium nitrativorans NL23</name>
    <dbReference type="NCBI Taxonomy" id="1029756"/>
    <lineage>
        <taxon>Bacteria</taxon>
        <taxon>Pseudomonadati</taxon>
        <taxon>Pseudomonadota</taxon>
        <taxon>Alphaproteobacteria</taxon>
        <taxon>Hyphomicrobiales</taxon>
        <taxon>Hyphomicrobiaceae</taxon>
        <taxon>Hyphomicrobium</taxon>
    </lineage>
</organism>
<accession>V5SB96</accession>
<name>V5SB96_9HYPH</name>
<dbReference type="OrthoDB" id="528778at2"/>
<gene>
    <name evidence="2" type="ORF">W911_00665</name>
</gene>
<evidence type="ECO:0000313" key="3">
    <source>
        <dbReference type="Proteomes" id="UP000018542"/>
    </source>
</evidence>
<dbReference type="HOGENOM" id="CLU_063454_0_0_5"/>
<dbReference type="InterPro" id="IPR036291">
    <property type="entry name" value="NAD(P)-bd_dom_sf"/>
</dbReference>
<dbReference type="EMBL" id="CP006912">
    <property type="protein sequence ID" value="AHB47244.1"/>
    <property type="molecule type" value="Genomic_DNA"/>
</dbReference>
<dbReference type="KEGG" id="hni:W911_00665"/>
<protein>
    <submittedName>
        <fullName evidence="2">Saccharopine dehydrogenase</fullName>
    </submittedName>
</protein>
<evidence type="ECO:0000259" key="1">
    <source>
        <dbReference type="Pfam" id="PF03435"/>
    </source>
</evidence>
<reference evidence="2 3" key="1">
    <citation type="journal article" date="2014" name="Genome Announc.">
        <title>Complete Genome Sequence of Hyphomicrobium nitrativorans Strain NL23, a Denitrifying Bacterium Isolated from Biofilm of a Methanol-Fed Denitrification System Treating Seawater at the Montreal Biodome.</title>
        <authorList>
            <person name="Martineau C."/>
            <person name="Villeneuve C."/>
            <person name="Mauffrey F."/>
            <person name="Villemur R."/>
        </authorList>
    </citation>
    <scope>NUCLEOTIDE SEQUENCE [LARGE SCALE GENOMIC DNA]</scope>
    <source>
        <strain evidence="2">NL23</strain>
    </source>
</reference>
<proteinExistence type="predicted"/>
<dbReference type="PANTHER" id="PTHR43796">
    <property type="entry name" value="CARBOXYNORSPERMIDINE SYNTHASE"/>
    <property type="match status" value="1"/>
</dbReference>
<dbReference type="STRING" id="1029756.W911_00665"/>
<dbReference type="AlphaFoldDB" id="V5SB96"/>
<dbReference type="Gene3D" id="3.40.50.720">
    <property type="entry name" value="NAD(P)-binding Rossmann-like Domain"/>
    <property type="match status" value="1"/>
</dbReference>
<dbReference type="PANTHER" id="PTHR43796:SF2">
    <property type="entry name" value="CARBOXYNORSPERMIDINE SYNTHASE"/>
    <property type="match status" value="1"/>
</dbReference>
<keyword evidence="3" id="KW-1185">Reference proteome</keyword>
<dbReference type="Gene3D" id="3.30.360.10">
    <property type="entry name" value="Dihydrodipicolinate Reductase, domain 2"/>
    <property type="match status" value="1"/>
</dbReference>
<dbReference type="RefSeq" id="WP_023785581.1">
    <property type="nucleotide sequence ID" value="NC_022997.1"/>
</dbReference>
<feature type="domain" description="Saccharopine dehydrogenase NADP binding" evidence="1">
    <location>
        <begin position="9"/>
        <end position="135"/>
    </location>
</feature>
<dbReference type="InterPro" id="IPR005097">
    <property type="entry name" value="Sacchrp_dh_NADP-bd"/>
</dbReference>
<dbReference type="SUPFAM" id="SSF51735">
    <property type="entry name" value="NAD(P)-binding Rossmann-fold domains"/>
    <property type="match status" value="1"/>
</dbReference>
<evidence type="ECO:0000313" key="2">
    <source>
        <dbReference type="EMBL" id="AHB47244.1"/>
    </source>
</evidence>